<accession>A0A1N7I9U0</accession>
<reference evidence="2" key="1">
    <citation type="submission" date="2017-01" db="EMBL/GenBank/DDBJ databases">
        <authorList>
            <person name="Varghese N."/>
            <person name="Submissions S."/>
        </authorList>
    </citation>
    <scope>NUCLEOTIDE SEQUENCE [LARGE SCALE GENOMIC DNA]</scope>
    <source>
        <strain evidence="2">DSM 17126</strain>
    </source>
</reference>
<proteinExistence type="predicted"/>
<sequence>MYETFLTILNEYSSQGHIEILHRGFDKVYAFKKFNLNTDYNSIEQFGERLFFFGEKSKYFEIEKYDLEIKLDDISKTIFEKLFDIFSNLDFDSISPLFYENNKDVCRYFSVNNQDEFIQNIMSLDEKCRTYMRNYYSSILHQLDNNDLKKESFFVSSSSEFSQANYFSFGKKGIVINFWNWKSKEHKCNFDNIPYFDGVPFPNENETSVFGAIFPHYIYSFEHDGQLYINPALFDEKELEIILYTGFEIDQTDFKNKLQKMTSYKSYLENDNDEFTEKNL</sequence>
<dbReference type="Proteomes" id="UP000186373">
    <property type="component" value="Unassembled WGS sequence"/>
</dbReference>
<evidence type="ECO:0000313" key="1">
    <source>
        <dbReference type="EMBL" id="SIS33813.1"/>
    </source>
</evidence>
<keyword evidence="2" id="KW-1185">Reference proteome</keyword>
<dbReference type="AlphaFoldDB" id="A0A1N7I9U0"/>
<dbReference type="EMBL" id="FTNY01000002">
    <property type="protein sequence ID" value="SIS33813.1"/>
    <property type="molecule type" value="Genomic_DNA"/>
</dbReference>
<organism evidence="1 2">
    <name type="scientific">Chryseobacterium shigense</name>
    <dbReference type="NCBI Taxonomy" id="297244"/>
    <lineage>
        <taxon>Bacteria</taxon>
        <taxon>Pseudomonadati</taxon>
        <taxon>Bacteroidota</taxon>
        <taxon>Flavobacteriia</taxon>
        <taxon>Flavobacteriales</taxon>
        <taxon>Weeksellaceae</taxon>
        <taxon>Chryseobacterium group</taxon>
        <taxon>Chryseobacterium</taxon>
    </lineage>
</organism>
<evidence type="ECO:0000313" key="2">
    <source>
        <dbReference type="Proteomes" id="UP000186373"/>
    </source>
</evidence>
<protein>
    <submittedName>
        <fullName evidence="1">Uncharacterized protein</fullName>
    </submittedName>
</protein>
<gene>
    <name evidence="1" type="ORF">SAMN05421639_102758</name>
</gene>
<name>A0A1N7I9U0_9FLAO</name>